<keyword evidence="1" id="KW-0732">Signal</keyword>
<dbReference type="Proteomes" id="UP001165393">
    <property type="component" value="Unassembled WGS sequence"/>
</dbReference>
<evidence type="ECO:0000259" key="2">
    <source>
        <dbReference type="Pfam" id="PF07589"/>
    </source>
</evidence>
<gene>
    <name evidence="3" type="ORF">NAF29_13610</name>
</gene>
<evidence type="ECO:0000313" key="4">
    <source>
        <dbReference type="Proteomes" id="UP001165393"/>
    </source>
</evidence>
<dbReference type="Pfam" id="PF07589">
    <property type="entry name" value="PEP-CTERM"/>
    <property type="match status" value="1"/>
</dbReference>
<comment type="caution">
    <text evidence="3">The sequence shown here is derived from an EMBL/GenBank/DDBJ whole genome shotgun (WGS) entry which is preliminary data.</text>
</comment>
<keyword evidence="4" id="KW-1185">Reference proteome</keyword>
<dbReference type="NCBIfam" id="TIGR02595">
    <property type="entry name" value="PEP_CTERM"/>
    <property type="match status" value="1"/>
</dbReference>
<feature type="chain" id="PRO_5041282237" evidence="1">
    <location>
        <begin position="19"/>
        <end position="178"/>
    </location>
</feature>
<dbReference type="AlphaFoldDB" id="A0AA41W9M6"/>
<feature type="domain" description="Ice-binding protein C-terminal" evidence="2">
    <location>
        <begin position="154"/>
        <end position="175"/>
    </location>
</feature>
<name>A0AA41W9M6_9GAMM</name>
<proteinExistence type="predicted"/>
<accession>A0AA41W9M6</accession>
<protein>
    <submittedName>
        <fullName evidence="3">PEP-CTERM sorting domain-containing protein</fullName>
    </submittedName>
</protein>
<feature type="signal peptide" evidence="1">
    <location>
        <begin position="1"/>
        <end position="18"/>
    </location>
</feature>
<dbReference type="InterPro" id="IPR013424">
    <property type="entry name" value="Ice-binding_C"/>
</dbReference>
<sequence>MKLFVLIFTLISTLPTHAGLITSQSDQSSYNTGDLITIDLFINHATTDIAWLELKYDFDVTELGYELNSFALTPEAFNQSWFALDDVDDVFGSVFLWIGLFDGWDQALTNSFQLGQIQFTALNDISNFSLSLPDIYAEDPWGGVIDETSLQVEVPEPSTIALLIAATAGLLARRRQQR</sequence>
<evidence type="ECO:0000313" key="3">
    <source>
        <dbReference type="EMBL" id="MCM2680699.1"/>
    </source>
</evidence>
<organism evidence="3 4">
    <name type="scientific">Echinimonas agarilytica</name>
    <dbReference type="NCBI Taxonomy" id="1215918"/>
    <lineage>
        <taxon>Bacteria</taxon>
        <taxon>Pseudomonadati</taxon>
        <taxon>Pseudomonadota</taxon>
        <taxon>Gammaproteobacteria</taxon>
        <taxon>Alteromonadales</taxon>
        <taxon>Echinimonadaceae</taxon>
        <taxon>Echinimonas</taxon>
    </lineage>
</organism>
<reference evidence="3 4" key="1">
    <citation type="journal article" date="2013" name="Antonie Van Leeuwenhoek">
        <title>Echinimonas agarilytica gen. nov., sp. nov., a new gammaproteobacterium isolated from the sea urchin Strongylocentrotus intermedius.</title>
        <authorList>
            <person name="Nedashkovskaya O.I."/>
            <person name="Stenkova A.M."/>
            <person name="Zhukova N.V."/>
            <person name="Van Trappen S."/>
            <person name="Lee J.S."/>
            <person name="Kim S.B."/>
        </authorList>
    </citation>
    <scope>NUCLEOTIDE SEQUENCE [LARGE SCALE GENOMIC DNA]</scope>
    <source>
        <strain evidence="3 4">KMM 6351</strain>
    </source>
</reference>
<dbReference type="EMBL" id="JAMQGP010000007">
    <property type="protein sequence ID" value="MCM2680699.1"/>
    <property type="molecule type" value="Genomic_DNA"/>
</dbReference>
<dbReference type="RefSeq" id="WP_251262184.1">
    <property type="nucleotide sequence ID" value="NZ_JAMQGP010000007.1"/>
</dbReference>
<evidence type="ECO:0000256" key="1">
    <source>
        <dbReference type="SAM" id="SignalP"/>
    </source>
</evidence>